<reference evidence="6 7" key="1">
    <citation type="submission" date="2024-04" db="EMBL/GenBank/DDBJ databases">
        <title>Defined microbial consortia suppress multidrug-resistant proinflammatory Enterobacteriaceae via ecological control.</title>
        <authorList>
            <person name="Furuichi M."/>
            <person name="Kawaguchi T."/>
            <person name="Pust M."/>
            <person name="Yasuma K."/>
            <person name="Plichta D."/>
            <person name="Hasegawa N."/>
            <person name="Ohya T."/>
            <person name="Bhattarai S."/>
            <person name="Sasajima S."/>
            <person name="Aoto Y."/>
            <person name="Tuganbaev T."/>
            <person name="Yaginuma M."/>
            <person name="Ueda M."/>
            <person name="Okahashi N."/>
            <person name="Amafuji K."/>
            <person name="Kiridooshi Y."/>
            <person name="Sugita K."/>
            <person name="Strazar M."/>
            <person name="Skelly A."/>
            <person name="Suda W."/>
            <person name="Hattori M."/>
            <person name="Nakamoto N."/>
            <person name="Caballero S."/>
            <person name="Norman J."/>
            <person name="Olle B."/>
            <person name="Tanoue T."/>
            <person name="Arita M."/>
            <person name="Bucci V."/>
            <person name="Atarashi K."/>
            <person name="Xavier R."/>
            <person name="Honda K."/>
        </authorList>
    </citation>
    <scope>NUCLEOTIDE SEQUENCE [LARGE SCALE GENOMIC DNA]</scope>
    <source>
        <strain evidence="7">k34-0107-D12</strain>
    </source>
</reference>
<dbReference type="PANTHER" id="PTHR42798">
    <property type="entry name" value="LIPOPROTEIN-RELEASING SYSTEM ATP-BINDING PROTEIN LOLD"/>
    <property type="match status" value="1"/>
</dbReference>
<dbReference type="RefSeq" id="WP_227209810.1">
    <property type="nucleotide sequence ID" value="NZ_BAABZQ010000001.1"/>
</dbReference>
<dbReference type="Gene3D" id="3.40.50.300">
    <property type="entry name" value="P-loop containing nucleotide triphosphate hydrolases"/>
    <property type="match status" value="1"/>
</dbReference>
<dbReference type="PROSITE" id="PS50893">
    <property type="entry name" value="ABC_TRANSPORTER_2"/>
    <property type="match status" value="1"/>
</dbReference>
<dbReference type="PROSITE" id="PS00211">
    <property type="entry name" value="ABC_TRANSPORTER_1"/>
    <property type="match status" value="1"/>
</dbReference>
<name>A0ABQ0BZH2_9FIRM</name>
<dbReference type="Pfam" id="PF00005">
    <property type="entry name" value="ABC_tran"/>
    <property type="match status" value="1"/>
</dbReference>
<sequence>MIRACDLFKSYGSADNPFPVLRGISLDIEDGEFAVILGASGSGKSTLLNVLSGLETPDQGDVYYEEKKITGLSESELTRFRREQVGFIFQQYYLLPHMNVDKNVKMGADLSGNKDYREVIEAVGLGDKLEKLPGELSGGEQQRVSVARALAKKPRVLFLDEPTGALDEATGRLVLNYISKLQKMYHFTVVMVTHNQNIAQMAHKVILMNSGKIRDLYRNDTQKTAYEIGW</sequence>
<accession>A0ABQ0BZH2</accession>
<evidence type="ECO:0000256" key="3">
    <source>
        <dbReference type="ARBA" id="ARBA00022741"/>
    </source>
</evidence>
<proteinExistence type="inferred from homology"/>
<dbReference type="GO" id="GO:0005524">
    <property type="term" value="F:ATP binding"/>
    <property type="evidence" value="ECO:0007669"/>
    <property type="project" value="UniProtKB-KW"/>
</dbReference>
<dbReference type="EMBL" id="BAABZQ010000001">
    <property type="protein sequence ID" value="GAA6501942.1"/>
    <property type="molecule type" value="Genomic_DNA"/>
</dbReference>
<dbReference type="SUPFAM" id="SSF52540">
    <property type="entry name" value="P-loop containing nucleoside triphosphate hydrolases"/>
    <property type="match status" value="1"/>
</dbReference>
<dbReference type="InterPro" id="IPR027417">
    <property type="entry name" value="P-loop_NTPase"/>
</dbReference>
<protein>
    <submittedName>
        <fullName evidence="6">ABC transporter ATP-binding protein</fullName>
    </submittedName>
</protein>
<evidence type="ECO:0000256" key="4">
    <source>
        <dbReference type="ARBA" id="ARBA00022840"/>
    </source>
</evidence>
<organism evidence="6 7">
    <name type="scientific">Blautia parvula</name>
    <dbReference type="NCBI Taxonomy" id="2877527"/>
    <lineage>
        <taxon>Bacteria</taxon>
        <taxon>Bacillati</taxon>
        <taxon>Bacillota</taxon>
        <taxon>Clostridia</taxon>
        <taxon>Lachnospirales</taxon>
        <taxon>Lachnospiraceae</taxon>
        <taxon>Blautia</taxon>
    </lineage>
</organism>
<comment type="caution">
    <text evidence="6">The sequence shown here is derived from an EMBL/GenBank/DDBJ whole genome shotgun (WGS) entry which is preliminary data.</text>
</comment>
<gene>
    <name evidence="6" type="ORF">K340107D12_47580</name>
</gene>
<evidence type="ECO:0000256" key="1">
    <source>
        <dbReference type="ARBA" id="ARBA00005417"/>
    </source>
</evidence>
<keyword evidence="2" id="KW-0813">Transport</keyword>
<dbReference type="InterPro" id="IPR017911">
    <property type="entry name" value="MacB-like_ATP-bd"/>
</dbReference>
<dbReference type="Proteomes" id="UP001600941">
    <property type="component" value="Unassembled WGS sequence"/>
</dbReference>
<dbReference type="InterPro" id="IPR017871">
    <property type="entry name" value="ABC_transporter-like_CS"/>
</dbReference>
<evidence type="ECO:0000256" key="2">
    <source>
        <dbReference type="ARBA" id="ARBA00022448"/>
    </source>
</evidence>
<keyword evidence="4 6" id="KW-0067">ATP-binding</keyword>
<comment type="similarity">
    <text evidence="1">Belongs to the ABC transporter superfamily.</text>
</comment>
<dbReference type="CDD" id="cd03255">
    <property type="entry name" value="ABC_MJ0796_LolCDE_FtsE"/>
    <property type="match status" value="1"/>
</dbReference>
<dbReference type="InterPro" id="IPR003439">
    <property type="entry name" value="ABC_transporter-like_ATP-bd"/>
</dbReference>
<evidence type="ECO:0000313" key="7">
    <source>
        <dbReference type="Proteomes" id="UP001600941"/>
    </source>
</evidence>
<evidence type="ECO:0000313" key="6">
    <source>
        <dbReference type="EMBL" id="GAA6501942.1"/>
    </source>
</evidence>
<evidence type="ECO:0000259" key="5">
    <source>
        <dbReference type="PROSITE" id="PS50893"/>
    </source>
</evidence>
<dbReference type="SMART" id="SM00382">
    <property type="entry name" value="AAA"/>
    <property type="match status" value="1"/>
</dbReference>
<keyword evidence="3" id="KW-0547">Nucleotide-binding</keyword>
<feature type="domain" description="ABC transporter" evidence="5">
    <location>
        <begin position="2"/>
        <end position="228"/>
    </location>
</feature>
<keyword evidence="7" id="KW-1185">Reference proteome</keyword>
<dbReference type="PANTHER" id="PTHR42798:SF2">
    <property type="entry name" value="ABC TRANSPORTER ATP-BINDING PROTEIN MG467-RELATED"/>
    <property type="match status" value="1"/>
</dbReference>
<dbReference type="InterPro" id="IPR003593">
    <property type="entry name" value="AAA+_ATPase"/>
</dbReference>